<feature type="transmembrane region" description="Helical" evidence="1">
    <location>
        <begin position="128"/>
        <end position="146"/>
    </location>
</feature>
<organism evidence="2 3">
    <name type="scientific">Collinsella intestinalis</name>
    <dbReference type="NCBI Taxonomy" id="147207"/>
    <lineage>
        <taxon>Bacteria</taxon>
        <taxon>Bacillati</taxon>
        <taxon>Actinomycetota</taxon>
        <taxon>Coriobacteriia</taxon>
        <taxon>Coriobacteriales</taxon>
        <taxon>Coriobacteriaceae</taxon>
        <taxon>Collinsella</taxon>
    </lineage>
</organism>
<dbReference type="AlphaFoldDB" id="A0A414FX27"/>
<sequence length="380" mass="40528">MLSTSDAKLVKRYYLLPKAAWYSLAALFLTGGLAILLVMIDNIGLGSKGFGGLQLIAMAALMIAEGAVCIACGVVARRGLGSAHWQELEHEAIGGNANIGTNPAVAGGIGVAAAGRLVDTPDNDDLDALSAGLEIAGAAMSAYGFFDTMRRMSRAAAAVARAHGMELPGLGRTRLLVIGLPLLLLTLSFVPRFIDSTAQSSASQEVSADTIQAFNAALEPVCSYTLADDPLEHRQDSGYRVSGNITDEDGDIVASVSVETDECGAVDSVVYNADVDIARTPEENLAFVEECFARFYEAISSVDVKAERIELLDTGLVNAPVLPDQFRQAFLTGDYYTAIDTDLDDTSTLRAWALFDTEPKEEFDEYTSPRISIHLMARRS</sequence>
<gene>
    <name evidence="2" type="ORF">DW787_05085</name>
</gene>
<evidence type="ECO:0000313" key="2">
    <source>
        <dbReference type="EMBL" id="RHD56056.1"/>
    </source>
</evidence>
<dbReference type="RefSeq" id="WP_118271908.1">
    <property type="nucleotide sequence ID" value="NZ_QSJI01000003.1"/>
</dbReference>
<accession>A0A414FX27</accession>
<comment type="caution">
    <text evidence="2">The sequence shown here is derived from an EMBL/GenBank/DDBJ whole genome shotgun (WGS) entry which is preliminary data.</text>
</comment>
<proteinExistence type="predicted"/>
<dbReference type="Proteomes" id="UP000286050">
    <property type="component" value="Unassembled WGS sequence"/>
</dbReference>
<feature type="transmembrane region" description="Helical" evidence="1">
    <location>
        <begin position="20"/>
        <end position="40"/>
    </location>
</feature>
<keyword evidence="1" id="KW-0812">Transmembrane</keyword>
<feature type="transmembrane region" description="Helical" evidence="1">
    <location>
        <begin position="175"/>
        <end position="194"/>
    </location>
</feature>
<reference evidence="2 3" key="1">
    <citation type="submission" date="2018-08" db="EMBL/GenBank/DDBJ databases">
        <title>A genome reference for cultivated species of the human gut microbiota.</title>
        <authorList>
            <person name="Zou Y."/>
            <person name="Xue W."/>
            <person name="Luo G."/>
        </authorList>
    </citation>
    <scope>NUCLEOTIDE SEQUENCE [LARGE SCALE GENOMIC DNA]</scope>
    <source>
        <strain evidence="2 3">AM30-5LB</strain>
    </source>
</reference>
<name>A0A414FX27_9ACTN</name>
<evidence type="ECO:0000256" key="1">
    <source>
        <dbReference type="SAM" id="Phobius"/>
    </source>
</evidence>
<feature type="transmembrane region" description="Helical" evidence="1">
    <location>
        <begin position="52"/>
        <end position="76"/>
    </location>
</feature>
<keyword evidence="1" id="KW-0472">Membrane</keyword>
<keyword evidence="1" id="KW-1133">Transmembrane helix</keyword>
<protein>
    <submittedName>
        <fullName evidence="2">Uncharacterized protein</fullName>
    </submittedName>
</protein>
<evidence type="ECO:0000313" key="3">
    <source>
        <dbReference type="Proteomes" id="UP000286050"/>
    </source>
</evidence>
<dbReference type="EMBL" id="QSJI01000003">
    <property type="protein sequence ID" value="RHD56056.1"/>
    <property type="molecule type" value="Genomic_DNA"/>
</dbReference>